<dbReference type="RefSeq" id="WP_027308421.1">
    <property type="nucleotide sequence ID" value="NZ_FQVG01000009.1"/>
</dbReference>
<keyword evidence="2" id="KW-0449">Lipoprotein</keyword>
<name>A0A1M4UTT0_9CLOT</name>
<keyword evidence="1" id="KW-0812">Transmembrane</keyword>
<protein>
    <submittedName>
        <fullName evidence="2">Outer membrane lipoprotein-sorting protein</fullName>
    </submittedName>
</protein>
<proteinExistence type="predicted"/>
<sequence length="345" mass="40323">MRNRIIRILTIVLVVCISYINYYRTAINIVFTSKVNKSDNVTLKSIKYHVLTESFSESQGKFVKHQDVYFVYPYKLRIDTVSESKTIEIYNNEKHFYYDDVTNKIRVKQAFPPREPYVVEIAKKVMDVVNSGRYEFFGYEEKNNLKIEVLGIKNNIDQNNYMHKIWISQINGILLPIKEEYFINGQVVEKSEYTYEIVNESIEKDIFEIDSLPKVEIVDDGYLAKHFETIQEARKYLNFKEQLPLNYAPTYISVSPPDSNPCLTVVYIVNNKRIILSEWVGKMNFNPNAKMGSIDVLIIENSSVVFVKWVKDNIVYEICGEKQSFGDIIRIAEEITKAKFILQGE</sequence>
<organism evidence="2 3">
    <name type="scientific">Caloramator proteoclasticus DSM 10124</name>
    <dbReference type="NCBI Taxonomy" id="1121262"/>
    <lineage>
        <taxon>Bacteria</taxon>
        <taxon>Bacillati</taxon>
        <taxon>Bacillota</taxon>
        <taxon>Clostridia</taxon>
        <taxon>Eubacteriales</taxon>
        <taxon>Clostridiaceae</taxon>
        <taxon>Caloramator</taxon>
    </lineage>
</organism>
<accession>A0A1M4UTT0</accession>
<feature type="transmembrane region" description="Helical" evidence="1">
    <location>
        <begin position="5"/>
        <end position="23"/>
    </location>
</feature>
<evidence type="ECO:0000256" key="1">
    <source>
        <dbReference type="SAM" id="Phobius"/>
    </source>
</evidence>
<dbReference type="EMBL" id="FQVG01000009">
    <property type="protein sequence ID" value="SHE60085.1"/>
    <property type="molecule type" value="Genomic_DNA"/>
</dbReference>
<keyword evidence="1" id="KW-1133">Transmembrane helix</keyword>
<dbReference type="Proteomes" id="UP000184423">
    <property type="component" value="Unassembled WGS sequence"/>
</dbReference>
<dbReference type="AlphaFoldDB" id="A0A1M4UTT0"/>
<keyword evidence="1" id="KW-0472">Membrane</keyword>
<gene>
    <name evidence="2" type="ORF">SAMN02746091_00730</name>
</gene>
<keyword evidence="3" id="KW-1185">Reference proteome</keyword>
<evidence type="ECO:0000313" key="3">
    <source>
        <dbReference type="Proteomes" id="UP000184423"/>
    </source>
</evidence>
<evidence type="ECO:0000313" key="2">
    <source>
        <dbReference type="EMBL" id="SHE60085.1"/>
    </source>
</evidence>
<reference evidence="3" key="1">
    <citation type="submission" date="2016-11" db="EMBL/GenBank/DDBJ databases">
        <authorList>
            <person name="Varghese N."/>
            <person name="Submissions S."/>
        </authorList>
    </citation>
    <scope>NUCLEOTIDE SEQUENCE [LARGE SCALE GENOMIC DNA]</scope>
    <source>
        <strain evidence="3">DSM 10124</strain>
    </source>
</reference>